<dbReference type="GO" id="GO:0022857">
    <property type="term" value="F:transmembrane transporter activity"/>
    <property type="evidence" value="ECO:0007669"/>
    <property type="project" value="InterPro"/>
</dbReference>
<keyword evidence="2 5" id="KW-0812">Transmembrane</keyword>
<feature type="domain" description="Major facilitator superfamily (MFS) profile" evidence="6">
    <location>
        <begin position="1"/>
        <end position="194"/>
    </location>
</feature>
<dbReference type="SUPFAM" id="SSF103473">
    <property type="entry name" value="MFS general substrate transporter"/>
    <property type="match status" value="1"/>
</dbReference>
<evidence type="ECO:0000256" key="2">
    <source>
        <dbReference type="ARBA" id="ARBA00022692"/>
    </source>
</evidence>
<dbReference type="Proteomes" id="UP000186373">
    <property type="component" value="Unassembled WGS sequence"/>
</dbReference>
<dbReference type="PROSITE" id="PS50850">
    <property type="entry name" value="MFS"/>
    <property type="match status" value="2"/>
</dbReference>
<feature type="domain" description="Major facilitator superfamily (MFS) profile" evidence="6">
    <location>
        <begin position="210"/>
        <end position="385"/>
    </location>
</feature>
<dbReference type="GO" id="GO:0016020">
    <property type="term" value="C:membrane"/>
    <property type="evidence" value="ECO:0007669"/>
    <property type="project" value="UniProtKB-SubCell"/>
</dbReference>
<keyword evidence="8" id="KW-1185">Reference proteome</keyword>
<feature type="transmembrane region" description="Helical" evidence="5">
    <location>
        <begin position="145"/>
        <end position="164"/>
    </location>
</feature>
<feature type="transmembrane region" description="Helical" evidence="5">
    <location>
        <begin position="210"/>
        <end position="233"/>
    </location>
</feature>
<keyword evidence="4 5" id="KW-0472">Membrane</keyword>
<sequence>MGFNKKNEFNNASKIFRISISLIFFVAGLCFASWGSRISSIQQKFMLSDQELGSILFALPVGLVVSLPLSGWLVNKLGSRNMLAISVISFALTLVALAFVNTVYLLITSLIFFGLFCNATNISVNTQAVSVEKLYGKPIMSSFHGIYSIATFLGAGFGTLMIGFSVSTVFHFLLVASIIIITVILSLSFLNDDQVPEKTQKTFVVPEKSLITIGMIAFCSMVIDGAMFDWGVIYFKKIVGANKQWVGAGYTACMCTMAAGRFFADRFSTKYGLRRTLQLSGILSTIGLLITVSFPSLLPSILGFMLIGAGISSVVPTIYSVASKSKIMSPGSAIAAVSTISFVGFLFGPPLIGYIAGLFSLRVSFVFLISMGIGVFILSTKAKIE</sequence>
<evidence type="ECO:0000256" key="3">
    <source>
        <dbReference type="ARBA" id="ARBA00022989"/>
    </source>
</evidence>
<evidence type="ECO:0000256" key="1">
    <source>
        <dbReference type="ARBA" id="ARBA00004141"/>
    </source>
</evidence>
<dbReference type="RefSeq" id="WP_076506335.1">
    <property type="nucleotide sequence ID" value="NZ_FTNY01000002.1"/>
</dbReference>
<feature type="transmembrane region" description="Helical" evidence="5">
    <location>
        <begin position="301"/>
        <end position="321"/>
    </location>
</feature>
<evidence type="ECO:0000256" key="5">
    <source>
        <dbReference type="SAM" id="Phobius"/>
    </source>
</evidence>
<dbReference type="InterPro" id="IPR011701">
    <property type="entry name" value="MFS"/>
</dbReference>
<dbReference type="PANTHER" id="PTHR23514">
    <property type="entry name" value="BYPASS OF STOP CODON PROTEIN 6"/>
    <property type="match status" value="1"/>
</dbReference>
<dbReference type="AlphaFoldDB" id="A0A1N7I887"/>
<name>A0A1N7I887_9FLAO</name>
<evidence type="ECO:0000259" key="6">
    <source>
        <dbReference type="PROSITE" id="PS50850"/>
    </source>
</evidence>
<dbReference type="PANTHER" id="PTHR23514:SF13">
    <property type="entry name" value="INNER MEMBRANE PROTEIN YBJJ"/>
    <property type="match status" value="1"/>
</dbReference>
<dbReference type="OrthoDB" id="9809599at2"/>
<accession>A0A1N7I887</accession>
<evidence type="ECO:0000256" key="4">
    <source>
        <dbReference type="ARBA" id="ARBA00023136"/>
    </source>
</evidence>
<organism evidence="7 8">
    <name type="scientific">Chryseobacterium shigense</name>
    <dbReference type="NCBI Taxonomy" id="297244"/>
    <lineage>
        <taxon>Bacteria</taxon>
        <taxon>Pseudomonadati</taxon>
        <taxon>Bacteroidota</taxon>
        <taxon>Flavobacteriia</taxon>
        <taxon>Flavobacteriales</taxon>
        <taxon>Weeksellaceae</taxon>
        <taxon>Chryseobacterium group</taxon>
        <taxon>Chryseobacterium</taxon>
    </lineage>
</organism>
<comment type="subcellular location">
    <subcellularLocation>
        <location evidence="1">Membrane</location>
        <topology evidence="1">Multi-pass membrane protein</topology>
    </subcellularLocation>
</comment>
<evidence type="ECO:0000313" key="7">
    <source>
        <dbReference type="EMBL" id="SIS33306.1"/>
    </source>
</evidence>
<feature type="transmembrane region" description="Helical" evidence="5">
    <location>
        <begin position="333"/>
        <end position="352"/>
    </location>
</feature>
<proteinExistence type="predicted"/>
<dbReference type="EMBL" id="FTNY01000002">
    <property type="protein sequence ID" value="SIS33306.1"/>
    <property type="molecule type" value="Genomic_DNA"/>
</dbReference>
<feature type="transmembrane region" description="Helical" evidence="5">
    <location>
        <begin position="55"/>
        <end position="74"/>
    </location>
</feature>
<dbReference type="Pfam" id="PF07690">
    <property type="entry name" value="MFS_1"/>
    <property type="match status" value="1"/>
</dbReference>
<keyword evidence="3 5" id="KW-1133">Transmembrane helix</keyword>
<dbReference type="InterPro" id="IPR020846">
    <property type="entry name" value="MFS_dom"/>
</dbReference>
<dbReference type="Gene3D" id="1.20.1250.20">
    <property type="entry name" value="MFS general substrate transporter like domains"/>
    <property type="match status" value="2"/>
</dbReference>
<dbReference type="CDD" id="cd17393">
    <property type="entry name" value="MFS_MosC_like"/>
    <property type="match status" value="1"/>
</dbReference>
<feature type="transmembrane region" description="Helical" evidence="5">
    <location>
        <begin position="170"/>
        <end position="190"/>
    </location>
</feature>
<evidence type="ECO:0000313" key="8">
    <source>
        <dbReference type="Proteomes" id="UP000186373"/>
    </source>
</evidence>
<feature type="transmembrane region" description="Helical" evidence="5">
    <location>
        <begin position="358"/>
        <end position="378"/>
    </location>
</feature>
<dbReference type="InterPro" id="IPR036259">
    <property type="entry name" value="MFS_trans_sf"/>
</dbReference>
<reference evidence="8" key="1">
    <citation type="submission" date="2017-01" db="EMBL/GenBank/DDBJ databases">
        <authorList>
            <person name="Varghese N."/>
            <person name="Submissions S."/>
        </authorList>
    </citation>
    <scope>NUCLEOTIDE SEQUENCE [LARGE SCALE GENOMIC DNA]</scope>
    <source>
        <strain evidence="8">DSM 17126</strain>
    </source>
</reference>
<dbReference type="InterPro" id="IPR051788">
    <property type="entry name" value="MFS_Transporter"/>
</dbReference>
<feature type="transmembrane region" description="Helical" evidence="5">
    <location>
        <begin position="276"/>
        <end position="295"/>
    </location>
</feature>
<feature type="transmembrane region" description="Helical" evidence="5">
    <location>
        <begin position="15"/>
        <end position="35"/>
    </location>
</feature>
<feature type="transmembrane region" description="Helical" evidence="5">
    <location>
        <begin position="245"/>
        <end position="264"/>
    </location>
</feature>
<gene>
    <name evidence="7" type="ORF">SAMN05421639_102580</name>
</gene>
<protein>
    <submittedName>
        <fullName evidence="7">Fucose permease</fullName>
    </submittedName>
</protein>